<keyword evidence="3" id="KW-1185">Reference proteome</keyword>
<dbReference type="AlphaFoldDB" id="A0A2G9U7J6"/>
<dbReference type="SUPFAM" id="SSF56112">
    <property type="entry name" value="Protein kinase-like (PK-like)"/>
    <property type="match status" value="1"/>
</dbReference>
<sequence length="134" mass="15410">MFRGTLRYCSINAQERGEQGRPDDLWGLLYMLAEMRGKLPWDHLECFRQNKKNLFARFSDPYDWEFEQSLQSIQDESKLKRTAVSPDRTPVTQSFTGTPASQSRGAVGRFSTMKTDVDVNPFPAEFFSSNPLGF</sequence>
<evidence type="ECO:0008006" key="4">
    <source>
        <dbReference type="Google" id="ProtNLM"/>
    </source>
</evidence>
<dbReference type="Proteomes" id="UP000230423">
    <property type="component" value="Unassembled WGS sequence"/>
</dbReference>
<dbReference type="OrthoDB" id="5874151at2759"/>
<protein>
    <recommendedName>
        <fullName evidence="4">Protein kinase domain-containing protein</fullName>
    </recommendedName>
</protein>
<name>A0A2G9U7J6_TELCI</name>
<dbReference type="EMBL" id="KZ348398">
    <property type="protein sequence ID" value="PIO66247.1"/>
    <property type="molecule type" value="Genomic_DNA"/>
</dbReference>
<feature type="compositionally biased region" description="Polar residues" evidence="1">
    <location>
        <begin position="90"/>
        <end position="104"/>
    </location>
</feature>
<feature type="region of interest" description="Disordered" evidence="1">
    <location>
        <begin position="77"/>
        <end position="109"/>
    </location>
</feature>
<evidence type="ECO:0000313" key="2">
    <source>
        <dbReference type="EMBL" id="PIO66247.1"/>
    </source>
</evidence>
<dbReference type="Gene3D" id="1.10.510.10">
    <property type="entry name" value="Transferase(Phosphotransferase) domain 1"/>
    <property type="match status" value="1"/>
</dbReference>
<gene>
    <name evidence="2" type="ORF">TELCIR_12044</name>
</gene>
<dbReference type="PANTHER" id="PTHR11909">
    <property type="entry name" value="CASEIN KINASE-RELATED"/>
    <property type="match status" value="1"/>
</dbReference>
<evidence type="ECO:0000313" key="3">
    <source>
        <dbReference type="Proteomes" id="UP000230423"/>
    </source>
</evidence>
<organism evidence="2 3">
    <name type="scientific">Teladorsagia circumcincta</name>
    <name type="common">Brown stomach worm</name>
    <name type="synonym">Ostertagia circumcincta</name>
    <dbReference type="NCBI Taxonomy" id="45464"/>
    <lineage>
        <taxon>Eukaryota</taxon>
        <taxon>Metazoa</taxon>
        <taxon>Ecdysozoa</taxon>
        <taxon>Nematoda</taxon>
        <taxon>Chromadorea</taxon>
        <taxon>Rhabditida</taxon>
        <taxon>Rhabditina</taxon>
        <taxon>Rhabditomorpha</taxon>
        <taxon>Strongyloidea</taxon>
        <taxon>Trichostrongylidae</taxon>
        <taxon>Teladorsagia</taxon>
    </lineage>
</organism>
<reference evidence="2 3" key="1">
    <citation type="submission" date="2015-09" db="EMBL/GenBank/DDBJ databases">
        <title>Draft genome of the parasitic nematode Teladorsagia circumcincta isolate WARC Sus (inbred).</title>
        <authorList>
            <person name="Mitreva M."/>
        </authorList>
    </citation>
    <scope>NUCLEOTIDE SEQUENCE [LARGE SCALE GENOMIC DNA]</scope>
    <source>
        <strain evidence="2 3">S</strain>
    </source>
</reference>
<evidence type="ECO:0000256" key="1">
    <source>
        <dbReference type="SAM" id="MobiDB-lite"/>
    </source>
</evidence>
<dbReference type="InterPro" id="IPR011009">
    <property type="entry name" value="Kinase-like_dom_sf"/>
</dbReference>
<dbReference type="InterPro" id="IPR050235">
    <property type="entry name" value="CK1_Ser-Thr_kinase"/>
</dbReference>
<proteinExistence type="predicted"/>
<accession>A0A2G9U7J6</accession>